<name>A0A1T4SQJ2_9GAMM</name>
<dbReference type="GO" id="GO:0005524">
    <property type="term" value="F:ATP binding"/>
    <property type="evidence" value="ECO:0007669"/>
    <property type="project" value="InterPro"/>
</dbReference>
<comment type="similarity">
    <text evidence="1">Belongs to the GSP E family.</text>
</comment>
<dbReference type="InterPro" id="IPR050921">
    <property type="entry name" value="T4SS_GSP_E_ATPase"/>
</dbReference>
<protein>
    <submittedName>
        <fullName evidence="3">Twitching mobility protein</fullName>
    </submittedName>
</protein>
<dbReference type="InterPro" id="IPR001482">
    <property type="entry name" value="T2SS/T4SS_dom"/>
</dbReference>
<gene>
    <name evidence="3" type="primary">pilT_2</name>
    <name evidence="3" type="ORF">CZ814_01712</name>
</gene>
<reference evidence="3 4" key="1">
    <citation type="submission" date="2017-02" db="EMBL/GenBank/DDBJ databases">
        <authorList>
            <person name="Peterson S.W."/>
        </authorList>
    </citation>
    <scope>NUCLEOTIDE SEQUENCE [LARGE SCALE GENOMIC DNA]</scope>
    <source>
        <strain evidence="3 4">CECT 9189</strain>
    </source>
</reference>
<dbReference type="PANTHER" id="PTHR30486">
    <property type="entry name" value="TWITCHING MOTILITY PROTEIN PILT"/>
    <property type="match status" value="1"/>
</dbReference>
<evidence type="ECO:0000259" key="2">
    <source>
        <dbReference type="Pfam" id="PF00437"/>
    </source>
</evidence>
<dbReference type="CDD" id="cd01131">
    <property type="entry name" value="PilT"/>
    <property type="match status" value="1"/>
</dbReference>
<feature type="domain" description="Bacterial type II secretion system protein E" evidence="2">
    <location>
        <begin position="7"/>
        <end position="273"/>
    </location>
</feature>
<dbReference type="GO" id="GO:0016887">
    <property type="term" value="F:ATP hydrolysis activity"/>
    <property type="evidence" value="ECO:0007669"/>
    <property type="project" value="InterPro"/>
</dbReference>
<dbReference type="AlphaFoldDB" id="A0A1T4SQJ2"/>
<accession>A0A1T4SQJ2</accession>
<dbReference type="Gene3D" id="3.30.450.90">
    <property type="match status" value="1"/>
</dbReference>
<evidence type="ECO:0000313" key="4">
    <source>
        <dbReference type="Proteomes" id="UP000191116"/>
    </source>
</evidence>
<dbReference type="InterPro" id="IPR006321">
    <property type="entry name" value="PilT/PilU"/>
</dbReference>
<dbReference type="Pfam" id="PF00437">
    <property type="entry name" value="T2SSE"/>
    <property type="match status" value="1"/>
</dbReference>
<dbReference type="PANTHER" id="PTHR30486:SF12">
    <property type="entry name" value="TYPE IV PILUS ATPASE PILU"/>
    <property type="match status" value="1"/>
</dbReference>
<dbReference type="SUPFAM" id="SSF52540">
    <property type="entry name" value="P-loop containing nucleoside triphosphate hydrolases"/>
    <property type="match status" value="1"/>
</dbReference>
<dbReference type="NCBIfam" id="TIGR01420">
    <property type="entry name" value="pilT_fam"/>
    <property type="match status" value="1"/>
</dbReference>
<organism evidence="3 4">
    <name type="scientific">Photobacterium toruni</name>
    <dbReference type="NCBI Taxonomy" id="1935446"/>
    <lineage>
        <taxon>Bacteria</taxon>
        <taxon>Pseudomonadati</taxon>
        <taxon>Pseudomonadota</taxon>
        <taxon>Gammaproteobacteria</taxon>
        <taxon>Vibrionales</taxon>
        <taxon>Vibrionaceae</taxon>
        <taxon>Photobacterium</taxon>
    </lineage>
</organism>
<proteinExistence type="inferred from homology"/>
<dbReference type="Gene3D" id="3.40.50.300">
    <property type="entry name" value="P-loop containing nucleotide triphosphate hydrolases"/>
    <property type="match status" value="1"/>
</dbReference>
<sequence length="372" mass="41739">MNNCMTLDDILEQVVIKKASDLYITVDSACLLKIDGNLHDIGKVLTRDDVDSLFDQAMDANLRQEFISTKEANFALVRNEHRFRVSAFWQRELPGMVIRRIESQIPQISDLQLPIEMERLALSKRGLVLIVGATGSGKSTSMAAMTGYRNQHRSGHILTVEDPIEFVHKHNKCIVTQREVGLDTASYEVALKNSLRQAPDMILIGEIRTRETMEYAMNFAETGHLCMATLHANNANQALERILHLVPEERRDQFLFDLSLNLKCILAQQLVADANGVGRHGVYELLLNTPRVADLIRRGDLYEIKDVMAKSTDAGMITFDQSLYALFSEGKITEQDALYHADSANDLRLMIKLGDHSIQPLSSLSGVTLENS</sequence>
<evidence type="ECO:0000256" key="1">
    <source>
        <dbReference type="ARBA" id="ARBA00006611"/>
    </source>
</evidence>
<evidence type="ECO:0000313" key="3">
    <source>
        <dbReference type="EMBL" id="SKA30499.1"/>
    </source>
</evidence>
<dbReference type="InterPro" id="IPR027417">
    <property type="entry name" value="P-loop_NTPase"/>
</dbReference>
<dbReference type="EMBL" id="FUWP01000006">
    <property type="protein sequence ID" value="SKA30499.1"/>
    <property type="molecule type" value="Genomic_DNA"/>
</dbReference>
<dbReference type="Proteomes" id="UP000191116">
    <property type="component" value="Unassembled WGS sequence"/>
</dbReference>